<feature type="non-terminal residue" evidence="2">
    <location>
        <position position="1"/>
    </location>
</feature>
<feature type="domain" description="Lipid/polyisoprenoid-binding YceI-like" evidence="1">
    <location>
        <begin position="1"/>
        <end position="71"/>
    </location>
</feature>
<gene>
    <name evidence="2" type="ORF">S01H4_52671</name>
</gene>
<reference evidence="2" key="1">
    <citation type="journal article" date="2014" name="Front. Microbiol.">
        <title>High frequency of phylogenetically diverse reductive dehalogenase-homologous genes in deep subseafloor sedimentary metagenomes.</title>
        <authorList>
            <person name="Kawai M."/>
            <person name="Futagami T."/>
            <person name="Toyoda A."/>
            <person name="Takaki Y."/>
            <person name="Nishi S."/>
            <person name="Hori S."/>
            <person name="Arai W."/>
            <person name="Tsubouchi T."/>
            <person name="Morono Y."/>
            <person name="Uchiyama I."/>
            <person name="Ito T."/>
            <person name="Fujiyama A."/>
            <person name="Inagaki F."/>
            <person name="Takami H."/>
        </authorList>
    </citation>
    <scope>NUCLEOTIDE SEQUENCE</scope>
    <source>
        <strain evidence="2">Expedition CK06-06</strain>
    </source>
</reference>
<dbReference type="EMBL" id="BART01030120">
    <property type="protein sequence ID" value="GAH14399.1"/>
    <property type="molecule type" value="Genomic_DNA"/>
</dbReference>
<organism evidence="2">
    <name type="scientific">marine sediment metagenome</name>
    <dbReference type="NCBI Taxonomy" id="412755"/>
    <lineage>
        <taxon>unclassified sequences</taxon>
        <taxon>metagenomes</taxon>
        <taxon>ecological metagenomes</taxon>
    </lineage>
</organism>
<evidence type="ECO:0000259" key="1">
    <source>
        <dbReference type="Pfam" id="PF04264"/>
    </source>
</evidence>
<dbReference type="Pfam" id="PF04264">
    <property type="entry name" value="YceI"/>
    <property type="match status" value="1"/>
</dbReference>
<dbReference type="InterPro" id="IPR036761">
    <property type="entry name" value="TTHA0802/YceI-like_sf"/>
</dbReference>
<dbReference type="AlphaFoldDB" id="X1EB77"/>
<dbReference type="Gene3D" id="2.40.128.110">
    <property type="entry name" value="Lipid/polyisoprenoid-binding, YceI-like"/>
    <property type="match status" value="1"/>
</dbReference>
<sequence length="73" mass="8394">IKGNLTIKKKTNPVSFTATAEISNDLLLLKSDTFKIDRSKWDIKYKSKSFFEDLADKFIYDDMEISIEVEAGK</sequence>
<protein>
    <recommendedName>
        <fullName evidence="1">Lipid/polyisoprenoid-binding YceI-like domain-containing protein</fullName>
    </recommendedName>
</protein>
<comment type="caution">
    <text evidence="2">The sequence shown here is derived from an EMBL/GenBank/DDBJ whole genome shotgun (WGS) entry which is preliminary data.</text>
</comment>
<evidence type="ECO:0000313" key="2">
    <source>
        <dbReference type="EMBL" id="GAH14399.1"/>
    </source>
</evidence>
<dbReference type="InterPro" id="IPR007372">
    <property type="entry name" value="Lipid/polyisoprenoid-bd_YceI"/>
</dbReference>
<name>X1EB77_9ZZZZ</name>
<dbReference type="SUPFAM" id="SSF101874">
    <property type="entry name" value="YceI-like"/>
    <property type="match status" value="1"/>
</dbReference>
<accession>X1EB77</accession>
<proteinExistence type="predicted"/>